<dbReference type="OrthoDB" id="2870355at2"/>
<evidence type="ECO:0000313" key="1">
    <source>
        <dbReference type="EMBL" id="THF79350.1"/>
    </source>
</evidence>
<comment type="caution">
    <text evidence="1">The sequence shown here is derived from an EMBL/GenBank/DDBJ whole genome shotgun (WGS) entry which is preliminary data.</text>
</comment>
<protein>
    <submittedName>
        <fullName evidence="1">Uncharacterized protein</fullName>
    </submittedName>
</protein>
<reference evidence="1 2" key="1">
    <citation type="submission" date="2019-04" db="EMBL/GenBank/DDBJ databases">
        <title>Bacillus sediminilitoris sp. nov., isolated from a tidal flat sediment on the East China Sea.</title>
        <authorList>
            <person name="Wei Y."/>
            <person name="Mao H."/>
            <person name="Fang J."/>
        </authorList>
    </citation>
    <scope>NUCLEOTIDE SEQUENCE [LARGE SCALE GENOMIC DNA]</scope>
    <source>
        <strain evidence="1 2">DSL-17</strain>
    </source>
</reference>
<sequence>MSDNKEFLEELKYLVENDLSLNENKMIDLHHRFEKSPILITQLYQILTNNKLLLPFFNDIEATIYDYIVSNEMLNDKTYYGATLFVAELFDTTHTYVKCKVNQSRQILQKIS</sequence>
<dbReference type="EMBL" id="SSNT01000009">
    <property type="protein sequence ID" value="THF79350.1"/>
    <property type="molecule type" value="Genomic_DNA"/>
</dbReference>
<dbReference type="RefSeq" id="WP_136354696.1">
    <property type="nucleotide sequence ID" value="NZ_CP046266.1"/>
</dbReference>
<accession>A0A4S4BWA8</accession>
<organism evidence="1 2">
    <name type="scientific">Metabacillus sediminilitoris</name>
    <dbReference type="NCBI Taxonomy" id="2567941"/>
    <lineage>
        <taxon>Bacteria</taxon>
        <taxon>Bacillati</taxon>
        <taxon>Bacillota</taxon>
        <taxon>Bacilli</taxon>
        <taxon>Bacillales</taxon>
        <taxon>Bacillaceae</taxon>
        <taxon>Metabacillus</taxon>
    </lineage>
</organism>
<gene>
    <name evidence="1" type="ORF">E6W99_13480</name>
</gene>
<dbReference type="Proteomes" id="UP000310334">
    <property type="component" value="Unassembled WGS sequence"/>
</dbReference>
<evidence type="ECO:0000313" key="2">
    <source>
        <dbReference type="Proteomes" id="UP000310334"/>
    </source>
</evidence>
<proteinExistence type="predicted"/>
<dbReference type="AlphaFoldDB" id="A0A4S4BWA8"/>
<keyword evidence="2" id="KW-1185">Reference proteome</keyword>
<name>A0A4S4BWA8_9BACI</name>